<dbReference type="EMBL" id="BSYO01000034">
    <property type="protein sequence ID" value="GMH28117.1"/>
    <property type="molecule type" value="Genomic_DNA"/>
</dbReference>
<feature type="compositionally biased region" description="Basic and acidic residues" evidence="1">
    <location>
        <begin position="20"/>
        <end position="41"/>
    </location>
</feature>
<accession>A0AAD3TEX2</accession>
<keyword evidence="3" id="KW-1185">Reference proteome</keyword>
<sequence>MREDQFETGGGGNNGGGNEWEMRDELYHDRGRERRTSSKKGELIVSSVFLNESTFNAADSRSRPKEDARRTEGGVRQREKMKIEGERQRRGKGKSRERKRGKIDGKYPFHTSLTK</sequence>
<evidence type="ECO:0000313" key="3">
    <source>
        <dbReference type="Proteomes" id="UP001279734"/>
    </source>
</evidence>
<feature type="region of interest" description="Disordered" evidence="1">
    <location>
        <begin position="54"/>
        <end position="115"/>
    </location>
</feature>
<evidence type="ECO:0000256" key="1">
    <source>
        <dbReference type="SAM" id="MobiDB-lite"/>
    </source>
</evidence>
<feature type="compositionally biased region" description="Basic and acidic residues" evidence="1">
    <location>
        <begin position="60"/>
        <end position="88"/>
    </location>
</feature>
<comment type="caution">
    <text evidence="2">The sequence shown here is derived from an EMBL/GenBank/DDBJ whole genome shotgun (WGS) entry which is preliminary data.</text>
</comment>
<dbReference type="AlphaFoldDB" id="A0AAD3TEX2"/>
<organism evidence="2 3">
    <name type="scientific">Nepenthes gracilis</name>
    <name type="common">Slender pitcher plant</name>
    <dbReference type="NCBI Taxonomy" id="150966"/>
    <lineage>
        <taxon>Eukaryota</taxon>
        <taxon>Viridiplantae</taxon>
        <taxon>Streptophyta</taxon>
        <taxon>Embryophyta</taxon>
        <taxon>Tracheophyta</taxon>
        <taxon>Spermatophyta</taxon>
        <taxon>Magnoliopsida</taxon>
        <taxon>eudicotyledons</taxon>
        <taxon>Gunneridae</taxon>
        <taxon>Pentapetalae</taxon>
        <taxon>Caryophyllales</taxon>
        <taxon>Nepenthaceae</taxon>
        <taxon>Nepenthes</taxon>
    </lineage>
</organism>
<reference evidence="2" key="1">
    <citation type="submission" date="2023-05" db="EMBL/GenBank/DDBJ databases">
        <title>Nepenthes gracilis genome sequencing.</title>
        <authorList>
            <person name="Fukushima K."/>
        </authorList>
    </citation>
    <scope>NUCLEOTIDE SEQUENCE</scope>
    <source>
        <strain evidence="2">SING2019-196</strain>
    </source>
</reference>
<dbReference type="Proteomes" id="UP001279734">
    <property type="component" value="Unassembled WGS sequence"/>
</dbReference>
<proteinExistence type="predicted"/>
<protein>
    <submittedName>
        <fullName evidence="2">Uncharacterized protein</fullName>
    </submittedName>
</protein>
<feature type="compositionally biased region" description="Gly residues" evidence="1">
    <location>
        <begin position="8"/>
        <end position="18"/>
    </location>
</feature>
<feature type="compositionally biased region" description="Basic residues" evidence="1">
    <location>
        <begin position="89"/>
        <end position="101"/>
    </location>
</feature>
<name>A0AAD3TEX2_NEPGR</name>
<feature type="region of interest" description="Disordered" evidence="1">
    <location>
        <begin position="1"/>
        <end position="41"/>
    </location>
</feature>
<gene>
    <name evidence="2" type="ORF">Nepgr_029960</name>
</gene>
<evidence type="ECO:0000313" key="2">
    <source>
        <dbReference type="EMBL" id="GMH28117.1"/>
    </source>
</evidence>